<reference evidence="1 2" key="1">
    <citation type="submission" date="2022-06" db="EMBL/GenBank/DDBJ databases">
        <authorList>
            <person name="Jeon C.O."/>
        </authorList>
    </citation>
    <scope>NUCLEOTIDE SEQUENCE [LARGE SCALE GENOMIC DNA]</scope>
    <source>
        <strain evidence="1 2">KCTC 13943</strain>
    </source>
</reference>
<organism evidence="1 2">
    <name type="scientific">Neobacillus pocheonensis</name>
    <dbReference type="NCBI Taxonomy" id="363869"/>
    <lineage>
        <taxon>Bacteria</taxon>
        <taxon>Bacillati</taxon>
        <taxon>Bacillota</taxon>
        <taxon>Bacilli</taxon>
        <taxon>Bacillales</taxon>
        <taxon>Bacillaceae</taxon>
        <taxon>Neobacillus</taxon>
    </lineage>
</organism>
<sequence>MKARIQVVIDILEKVEGDIQLKNNPEVFSFAANKKWLSIPEITRRKLESNVWCGSCSGVTQIEKYSVKESQSGILLQGKCKKCGHDVVRSID</sequence>
<accession>A0ABT0W8T5</accession>
<proteinExistence type="predicted"/>
<evidence type="ECO:0000313" key="2">
    <source>
        <dbReference type="Proteomes" id="UP001523262"/>
    </source>
</evidence>
<comment type="caution">
    <text evidence="1">The sequence shown here is derived from an EMBL/GenBank/DDBJ whole genome shotgun (WGS) entry which is preliminary data.</text>
</comment>
<dbReference type="Proteomes" id="UP001523262">
    <property type="component" value="Unassembled WGS sequence"/>
</dbReference>
<keyword evidence="2" id="KW-1185">Reference proteome</keyword>
<evidence type="ECO:0000313" key="1">
    <source>
        <dbReference type="EMBL" id="MCM2532736.1"/>
    </source>
</evidence>
<protein>
    <submittedName>
        <fullName evidence="1">Uncharacterized protein</fullName>
    </submittedName>
</protein>
<dbReference type="EMBL" id="JAMQCR010000001">
    <property type="protein sequence ID" value="MCM2532736.1"/>
    <property type="molecule type" value="Genomic_DNA"/>
</dbReference>
<name>A0ABT0W8T5_9BACI</name>
<gene>
    <name evidence="1" type="ORF">NDK43_10510</name>
</gene>